<gene>
    <name evidence="2" type="ORF">DFR39_104332</name>
</gene>
<keyword evidence="3" id="KW-1185">Reference proteome</keyword>
<feature type="transmembrane region" description="Helical" evidence="1">
    <location>
        <begin position="44"/>
        <end position="77"/>
    </location>
</feature>
<evidence type="ECO:0000256" key="1">
    <source>
        <dbReference type="SAM" id="Phobius"/>
    </source>
</evidence>
<dbReference type="RefSeq" id="WP_133603725.1">
    <property type="nucleotide sequence ID" value="NZ_JAUFPJ010000004.1"/>
</dbReference>
<evidence type="ECO:0008006" key="4">
    <source>
        <dbReference type="Google" id="ProtNLM"/>
    </source>
</evidence>
<sequence length="213" mass="23282">MSFSDEGAAASLAEAFRQALLDHGEAEAPPVLSLDDLLALHGQASAAVLLLMMALLSVTPVAGIGTLLSLVILLLGWRWHRDHVQTRLPRRLAEFRLGPVWSARCLRMLAWTYGLADRCLRARWLFLSHRRTRLGWGAWIAAMGLIIMLPLPLGNVLPSLSLVLLSLGWMFRDGLALLASAVVGSGALVFTATMGHVITEAAQRAWDWGLQLF</sequence>
<comment type="caution">
    <text evidence="2">The sequence shown here is derived from an EMBL/GenBank/DDBJ whole genome shotgun (WGS) entry which is preliminary data.</text>
</comment>
<feature type="transmembrane region" description="Helical" evidence="1">
    <location>
        <begin position="174"/>
        <end position="198"/>
    </location>
</feature>
<organism evidence="2 3">
    <name type="scientific">Roseateles asaccharophilus</name>
    <dbReference type="NCBI Taxonomy" id="582607"/>
    <lineage>
        <taxon>Bacteria</taxon>
        <taxon>Pseudomonadati</taxon>
        <taxon>Pseudomonadota</taxon>
        <taxon>Betaproteobacteria</taxon>
        <taxon>Burkholderiales</taxon>
        <taxon>Sphaerotilaceae</taxon>
        <taxon>Roseateles</taxon>
    </lineage>
</organism>
<protein>
    <recommendedName>
        <fullName evidence="4">Exopolysaccharide synthesis protein ExoD</fullName>
    </recommendedName>
</protein>
<accession>A0A4R6N4M8</accession>
<dbReference type="InterPro" id="IPR010331">
    <property type="entry name" value="ExoD"/>
</dbReference>
<reference evidence="2 3" key="1">
    <citation type="submission" date="2019-03" db="EMBL/GenBank/DDBJ databases">
        <title>Genomic Encyclopedia of Type Strains, Phase IV (KMG-IV): sequencing the most valuable type-strain genomes for metagenomic binning, comparative biology and taxonomic classification.</title>
        <authorList>
            <person name="Goeker M."/>
        </authorList>
    </citation>
    <scope>NUCLEOTIDE SEQUENCE [LARGE SCALE GENOMIC DNA]</scope>
    <source>
        <strain evidence="2 3">DSM 25082</strain>
    </source>
</reference>
<dbReference type="PANTHER" id="PTHR41795">
    <property type="entry name" value="EXOPOLYSACCHARIDE SYNTHESIS PROTEIN"/>
    <property type="match status" value="1"/>
</dbReference>
<keyword evidence="1" id="KW-0812">Transmembrane</keyword>
<dbReference type="OrthoDB" id="8897815at2"/>
<dbReference type="PANTHER" id="PTHR41795:SF1">
    <property type="entry name" value="EXOPOLYSACCHARIDE SYNTHESIS PROTEIN"/>
    <property type="match status" value="1"/>
</dbReference>
<evidence type="ECO:0000313" key="3">
    <source>
        <dbReference type="Proteomes" id="UP000295357"/>
    </source>
</evidence>
<feature type="transmembrane region" description="Helical" evidence="1">
    <location>
        <begin position="134"/>
        <end position="154"/>
    </location>
</feature>
<keyword evidence="1" id="KW-1133">Transmembrane helix</keyword>
<dbReference type="EMBL" id="SNXE01000004">
    <property type="protein sequence ID" value="TDP09767.1"/>
    <property type="molecule type" value="Genomic_DNA"/>
</dbReference>
<dbReference type="Proteomes" id="UP000295357">
    <property type="component" value="Unassembled WGS sequence"/>
</dbReference>
<keyword evidence="1" id="KW-0472">Membrane</keyword>
<evidence type="ECO:0000313" key="2">
    <source>
        <dbReference type="EMBL" id="TDP09767.1"/>
    </source>
</evidence>
<dbReference type="AlphaFoldDB" id="A0A4R6N4M8"/>
<name>A0A4R6N4M8_9BURK</name>
<proteinExistence type="predicted"/>
<dbReference type="Pfam" id="PF06055">
    <property type="entry name" value="ExoD"/>
    <property type="match status" value="1"/>
</dbReference>